<protein>
    <submittedName>
        <fullName evidence="2">Uncharacterized protein</fullName>
    </submittedName>
</protein>
<dbReference type="Proteomes" id="UP001165042">
    <property type="component" value="Unassembled WGS sequence"/>
</dbReference>
<reference evidence="2" key="1">
    <citation type="submission" date="2023-02" db="EMBL/GenBank/DDBJ databases">
        <title>Actinokineospora globicatena NBRC 15670.</title>
        <authorList>
            <person name="Ichikawa N."/>
            <person name="Sato H."/>
            <person name="Tonouchi N."/>
        </authorList>
    </citation>
    <scope>NUCLEOTIDE SEQUENCE</scope>
    <source>
        <strain evidence="2">NBRC 15670</strain>
    </source>
</reference>
<accession>A0A9W6QKN7</accession>
<feature type="region of interest" description="Disordered" evidence="1">
    <location>
        <begin position="1"/>
        <end position="32"/>
    </location>
</feature>
<dbReference type="EMBL" id="BSSD01000001">
    <property type="protein sequence ID" value="GLW89968.1"/>
    <property type="molecule type" value="Genomic_DNA"/>
</dbReference>
<gene>
    <name evidence="2" type="ORF">Aglo03_07840</name>
</gene>
<feature type="compositionally biased region" description="Polar residues" evidence="1">
    <location>
        <begin position="11"/>
        <end position="26"/>
    </location>
</feature>
<name>A0A9W6QKN7_9PSEU</name>
<dbReference type="AlphaFoldDB" id="A0A9W6QKN7"/>
<sequence length="165" mass="18029">MAAASAVPSLDTATTELRVSAASSDKVTGRDTVRGRLRLNHSRTTELRRERAPGAGAFPHRLEAGTHQATKLRDNEREVRLPAQLLGHHEHLVHDAVVDPGTAPQTRPIGEERDDRVVNVLPRRQPASHVEPCHELTLQQPPDRGPQASVTGLRLCRTCAPTHQG</sequence>
<organism evidence="2 3">
    <name type="scientific">Actinokineospora globicatena</name>
    <dbReference type="NCBI Taxonomy" id="103729"/>
    <lineage>
        <taxon>Bacteria</taxon>
        <taxon>Bacillati</taxon>
        <taxon>Actinomycetota</taxon>
        <taxon>Actinomycetes</taxon>
        <taxon>Pseudonocardiales</taxon>
        <taxon>Pseudonocardiaceae</taxon>
        <taxon>Actinokineospora</taxon>
    </lineage>
</organism>
<proteinExistence type="predicted"/>
<evidence type="ECO:0000313" key="3">
    <source>
        <dbReference type="Proteomes" id="UP001165042"/>
    </source>
</evidence>
<keyword evidence="3" id="KW-1185">Reference proteome</keyword>
<comment type="caution">
    <text evidence="2">The sequence shown here is derived from an EMBL/GenBank/DDBJ whole genome shotgun (WGS) entry which is preliminary data.</text>
</comment>
<evidence type="ECO:0000313" key="2">
    <source>
        <dbReference type="EMBL" id="GLW89968.1"/>
    </source>
</evidence>
<evidence type="ECO:0000256" key="1">
    <source>
        <dbReference type="SAM" id="MobiDB-lite"/>
    </source>
</evidence>